<dbReference type="InterPro" id="IPR050703">
    <property type="entry name" value="Flavin_MAO"/>
</dbReference>
<dbReference type="AlphaFoldDB" id="A0A0R2UBU1"/>
<dbReference type="PANTHER" id="PTHR43563:SF1">
    <property type="entry name" value="AMINE OXIDASE [FLAVIN-CONTAINING] B"/>
    <property type="match status" value="1"/>
</dbReference>
<dbReference type="PANTHER" id="PTHR43563">
    <property type="entry name" value="AMINE OXIDASE"/>
    <property type="match status" value="1"/>
</dbReference>
<gene>
    <name evidence="1" type="ORF">ABS24_02590</name>
</gene>
<reference evidence="1 2" key="1">
    <citation type="submission" date="2015-10" db="EMBL/GenBank/DDBJ databases">
        <title>Metagenome-Assembled Genomes uncover a global brackish microbiome.</title>
        <authorList>
            <person name="Hugerth L.W."/>
            <person name="Larsson J."/>
            <person name="Alneberg J."/>
            <person name="Lindh M.V."/>
            <person name="Legrand C."/>
            <person name="Pinhassi J."/>
            <person name="Andersson A.F."/>
        </authorList>
    </citation>
    <scope>NUCLEOTIDE SEQUENCE [LARGE SCALE GENOMIC DNA]</scope>
    <source>
        <strain evidence="1">BACL26 MAG-121220-bin70</strain>
    </source>
</reference>
<sequence length="581" mass="64596">MRGNHEGSFEVSHGLARKGQTDWGPVQSGANFVYDLVVVGGGISGLSAAYFYCKKHPDARVLILDNHDDFGGHAKRNEFEVNGRTLIGYGGAQTMQEPSGYSLIVKDLLGDLGVEPKVFDTAYDQDFFKRHKLGAGIHFDAEVWGDKRMVPYDLGPFHDYLMVMPSPLSAKEAVDEMPISAEAKTQFVGLLTETDDRLSEIAKADRWDYLYNISYRDFLVKHLSISEAEVLGVLQDLSIDSGVGIDSINALSAMSYSGLPGWGATGLPELESDETYIHHFPDGNASIARQLVRKMIPAVAPGDSIESLITARFDYLQLDQADNRVQLRLNSTVTHVQNSSDAKNTKQVTVSYVQNGQAYQVKARGSILACNNSMIPFLCPELPEAQREALAFQVKIPILYTTVALRNWKAWKKLGIGATVCPGSYHINAMLDFPVSLGDYRFSETEDQPVIVHMERFPHRYGEDLTAQQQYRLGRYELLTTPFDVIERNVRGQLQSMLGEGGFDAAEDIVGITVNRWSHGYSYWYNPLFDKVYDDDDDPRYPHIIGRKPFGRISIANADSAANAMMESAIEQAHRAVAELG</sequence>
<comment type="caution">
    <text evidence="1">The sequence shown here is derived from an EMBL/GenBank/DDBJ whole genome shotgun (WGS) entry which is preliminary data.</text>
</comment>
<dbReference type="InterPro" id="IPR036188">
    <property type="entry name" value="FAD/NAD-bd_sf"/>
</dbReference>
<accession>A0A0R2UBU1</accession>
<dbReference type="Pfam" id="PF13450">
    <property type="entry name" value="NAD_binding_8"/>
    <property type="match status" value="1"/>
</dbReference>
<organism evidence="1 2">
    <name type="scientific">SAR92 bacterium BACL26 MAG-121220-bin70</name>
    <dbReference type="NCBI Taxonomy" id="1655626"/>
    <lineage>
        <taxon>Bacteria</taxon>
        <taxon>Pseudomonadati</taxon>
        <taxon>Pseudomonadota</taxon>
        <taxon>Gammaproteobacteria</taxon>
        <taxon>Cellvibrionales</taxon>
        <taxon>Porticoccaceae</taxon>
        <taxon>SAR92 clade</taxon>
    </lineage>
</organism>
<dbReference type="Proteomes" id="UP000051213">
    <property type="component" value="Unassembled WGS sequence"/>
</dbReference>
<evidence type="ECO:0008006" key="3">
    <source>
        <dbReference type="Google" id="ProtNLM"/>
    </source>
</evidence>
<name>A0A0R2UBU1_9GAMM</name>
<dbReference type="Gene3D" id="3.50.50.60">
    <property type="entry name" value="FAD/NAD(P)-binding domain"/>
    <property type="match status" value="1"/>
</dbReference>
<dbReference type="SUPFAM" id="SSF51905">
    <property type="entry name" value="FAD/NAD(P)-binding domain"/>
    <property type="match status" value="1"/>
</dbReference>
<evidence type="ECO:0000313" key="2">
    <source>
        <dbReference type="Proteomes" id="UP000051213"/>
    </source>
</evidence>
<proteinExistence type="predicted"/>
<dbReference type="EMBL" id="LICA01000026">
    <property type="protein sequence ID" value="KRO96945.1"/>
    <property type="molecule type" value="Genomic_DNA"/>
</dbReference>
<protein>
    <recommendedName>
        <fullName evidence="3">Spermidine dehydrogenase</fullName>
    </recommendedName>
</protein>
<dbReference type="GO" id="GO:0016491">
    <property type="term" value="F:oxidoreductase activity"/>
    <property type="evidence" value="ECO:0007669"/>
    <property type="project" value="UniProtKB-ARBA"/>
</dbReference>
<evidence type="ECO:0000313" key="1">
    <source>
        <dbReference type="EMBL" id="KRO96945.1"/>
    </source>
</evidence>